<dbReference type="Gene3D" id="3.30.559.10">
    <property type="entry name" value="Chloramphenicol acetyltransferase-like domain"/>
    <property type="match status" value="1"/>
</dbReference>
<feature type="domain" description="Carrier" evidence="4">
    <location>
        <begin position="994"/>
        <end position="1070"/>
    </location>
</feature>
<keyword evidence="2" id="KW-0596">Phosphopantetheine</keyword>
<accession>A0ABS0JRK7</accession>
<dbReference type="InterPro" id="IPR029058">
    <property type="entry name" value="AB_hydrolase_fold"/>
</dbReference>
<dbReference type="InterPro" id="IPR000873">
    <property type="entry name" value="AMP-dep_synth/lig_dom"/>
</dbReference>
<comment type="caution">
    <text evidence="5">The sequence shown here is derived from an EMBL/GenBank/DDBJ whole genome shotgun (WGS) entry which is preliminary data.</text>
</comment>
<dbReference type="InterPro" id="IPR036736">
    <property type="entry name" value="ACP-like_sf"/>
</dbReference>
<dbReference type="PANTHER" id="PTHR45527">
    <property type="entry name" value="NONRIBOSOMAL PEPTIDE SYNTHETASE"/>
    <property type="match status" value="1"/>
</dbReference>
<dbReference type="NCBIfam" id="TIGR01733">
    <property type="entry name" value="AA-adenyl-dom"/>
    <property type="match status" value="1"/>
</dbReference>
<dbReference type="Proteomes" id="UP000614915">
    <property type="component" value="Unassembled WGS sequence"/>
</dbReference>
<dbReference type="InterPro" id="IPR045851">
    <property type="entry name" value="AMP-bd_C_sf"/>
</dbReference>
<dbReference type="InterPro" id="IPR020806">
    <property type="entry name" value="PKS_PP-bd"/>
</dbReference>
<dbReference type="SUPFAM" id="SSF56801">
    <property type="entry name" value="Acetyl-CoA synthetase-like"/>
    <property type="match status" value="1"/>
</dbReference>
<proteinExistence type="predicted"/>
<dbReference type="Gene3D" id="3.30.559.30">
    <property type="entry name" value="Nonribosomal peptide synthetase, condensation domain"/>
    <property type="match status" value="1"/>
</dbReference>
<dbReference type="Gene3D" id="3.40.50.1820">
    <property type="entry name" value="alpha/beta hydrolase"/>
    <property type="match status" value="1"/>
</dbReference>
<dbReference type="InterPro" id="IPR042099">
    <property type="entry name" value="ANL_N_sf"/>
</dbReference>
<dbReference type="Pfam" id="PF00501">
    <property type="entry name" value="AMP-binding"/>
    <property type="match status" value="1"/>
</dbReference>
<dbReference type="CDD" id="cd05930">
    <property type="entry name" value="A_NRPS"/>
    <property type="match status" value="1"/>
</dbReference>
<evidence type="ECO:0000256" key="3">
    <source>
        <dbReference type="ARBA" id="ARBA00022553"/>
    </source>
</evidence>
<reference evidence="5 6" key="1">
    <citation type="submission" date="2020-11" db="EMBL/GenBank/DDBJ databases">
        <title>Sequencing the genomes of 1000 actinobacteria strains.</title>
        <authorList>
            <person name="Klenk H.-P."/>
        </authorList>
    </citation>
    <scope>NUCLEOTIDE SEQUENCE [LARGE SCALE GENOMIC DNA]</scope>
    <source>
        <strain evidence="5 6">DSM 101692</strain>
    </source>
</reference>
<dbReference type="PANTHER" id="PTHR45527:SF1">
    <property type="entry name" value="FATTY ACID SYNTHASE"/>
    <property type="match status" value="1"/>
</dbReference>
<sequence length="1101" mass="120313">MSDMAKRLARLPGDRRAEFLAALRAASTAPAPPPSPRREPGAPAPLSYAQETLWFLDRLAPGQSAYNIGTLFTVFGLLDIDRLSDALSTVVRRQEALRSVLRVASHGPEQVVLPAGPVPLPVQNVEAGTHDVMGAVRKIAVEMTCQPFDLGVGPLIRAALLRLDAEHHVFVFVVHHVVFDGWSNTLFIEELSAAYTGEELPPLPQQYADHAIAERDRHEGGRLGELATFWRENLRGAPTVALPTDRPRPPVVTYAGAYRRTVLDPSASDAVERLARSARVTPNVVYLAAFLVLLARYTGQTDLVVGSPTWGRDGDDVDRIIGFFVNMVALRADLSGDPSFRELLSRVSSTTTAAFLHADLPFGRVVDAVRPARDPSRPPLFQIVFALQSGSARLSLPGLRVETEQLDTGASRFDLSWNVTPDPTGTVVEAEFNTDLFDAERVETLLIHYRRVLQSVLAAPELTVSGVPLLSEPEQQDLLTRWNGPRTALPEQSVPEVFATRVAENPAAVALVVNEVAYTYAELDRMSNRMARLLIDHGIRPGDRVALSLRRTQDLCVAVLAVLKAGAAYVPVDPGYPPARMRAILDDAEPAAVLTHADLVDRLPAVEATVLTLDTLGSRLESYSDSSPNVPTSCTDVAYALYTSGTTGRPKGVLIEHRSVVAFVDAMRELFELTPKDRMLGYASANFDVSVGEMFNALLTGGRLCLADDEQRLDMRRLGDLIEQAGITVADLPPTVMALLEPERFTSLRIVFVGGEAFPGALVNRWNQGRKFFNGYGPTECTVTMIVHECSGRWETSPPIGLPIANHVAHVVDEQFRLVPYGVVGECVIGGAGLTRGYLNDPELSARKIVPDPFGSTVDGRLYHTGDLVRRRRDGTLEFVGRMDNQVKIRGLRIELGDVEATTASYPGLGQLAVVVWTDPHGERHLVAYYTSAGQPVSRDGLRSHVAQRVPAHMVPAYFVELPALPLTVSSKVDHAALPDPNTDQLTGEGPFAEPRTETERRLAEQIFTSVLHRDRISIDDDFFQLGGNSLQAAHLMSRISADFDVDVRLVEFFRSPTVAHLASIIDRERALHLSDDQLVALIEGMSDEEAERMIGGDAVR</sequence>
<dbReference type="InterPro" id="IPR023213">
    <property type="entry name" value="CAT-like_dom_sf"/>
</dbReference>
<dbReference type="Pfam" id="PF00550">
    <property type="entry name" value="PP-binding"/>
    <property type="match status" value="1"/>
</dbReference>
<keyword evidence="6" id="KW-1185">Reference proteome</keyword>
<evidence type="ECO:0000256" key="1">
    <source>
        <dbReference type="ARBA" id="ARBA00001957"/>
    </source>
</evidence>
<dbReference type="SUPFAM" id="SSF47336">
    <property type="entry name" value="ACP-like"/>
    <property type="match status" value="1"/>
</dbReference>
<dbReference type="InterPro" id="IPR001242">
    <property type="entry name" value="Condensation_dom"/>
</dbReference>
<evidence type="ECO:0000256" key="2">
    <source>
        <dbReference type="ARBA" id="ARBA00022450"/>
    </source>
</evidence>
<dbReference type="EMBL" id="JADOTX010000001">
    <property type="protein sequence ID" value="MBG6069646.1"/>
    <property type="molecule type" value="Genomic_DNA"/>
</dbReference>
<keyword evidence="3" id="KW-0597">Phosphoprotein</keyword>
<dbReference type="InterPro" id="IPR010071">
    <property type="entry name" value="AA_adenyl_dom"/>
</dbReference>
<gene>
    <name evidence="5" type="ORF">IW248_005933</name>
</gene>
<dbReference type="Gene3D" id="3.40.50.12780">
    <property type="entry name" value="N-terminal domain of ligase-like"/>
    <property type="match status" value="1"/>
</dbReference>
<evidence type="ECO:0000313" key="6">
    <source>
        <dbReference type="Proteomes" id="UP000614915"/>
    </source>
</evidence>
<dbReference type="SUPFAM" id="SSF52777">
    <property type="entry name" value="CoA-dependent acyltransferases"/>
    <property type="match status" value="2"/>
</dbReference>
<dbReference type="Pfam" id="PF00668">
    <property type="entry name" value="Condensation"/>
    <property type="match status" value="1"/>
</dbReference>
<dbReference type="SMART" id="SM00823">
    <property type="entry name" value="PKS_PP"/>
    <property type="match status" value="1"/>
</dbReference>
<evidence type="ECO:0000259" key="4">
    <source>
        <dbReference type="PROSITE" id="PS50075"/>
    </source>
</evidence>
<dbReference type="InterPro" id="IPR025110">
    <property type="entry name" value="AMP-bd_C"/>
</dbReference>
<comment type="cofactor">
    <cofactor evidence="1">
        <name>pantetheine 4'-phosphate</name>
        <dbReference type="ChEBI" id="CHEBI:47942"/>
    </cofactor>
</comment>
<dbReference type="Gene3D" id="3.30.300.30">
    <property type="match status" value="1"/>
</dbReference>
<dbReference type="PROSITE" id="PS50075">
    <property type="entry name" value="CARRIER"/>
    <property type="match status" value="1"/>
</dbReference>
<evidence type="ECO:0000313" key="5">
    <source>
        <dbReference type="EMBL" id="MBG6069646.1"/>
    </source>
</evidence>
<dbReference type="Pfam" id="PF13193">
    <property type="entry name" value="AMP-binding_C"/>
    <property type="match status" value="1"/>
</dbReference>
<dbReference type="CDD" id="cd19531">
    <property type="entry name" value="LCL_NRPS-like"/>
    <property type="match status" value="1"/>
</dbReference>
<organism evidence="5 6">
    <name type="scientific">Micromonospora ureilytica</name>
    <dbReference type="NCBI Taxonomy" id="709868"/>
    <lineage>
        <taxon>Bacteria</taxon>
        <taxon>Bacillati</taxon>
        <taxon>Actinomycetota</taxon>
        <taxon>Actinomycetes</taxon>
        <taxon>Micromonosporales</taxon>
        <taxon>Micromonosporaceae</taxon>
        <taxon>Micromonospora</taxon>
    </lineage>
</organism>
<name>A0ABS0JRK7_9ACTN</name>
<protein>
    <submittedName>
        <fullName evidence="5">Amino acid adenylation domain-containing protein</fullName>
    </submittedName>
</protein>
<dbReference type="InterPro" id="IPR009081">
    <property type="entry name" value="PP-bd_ACP"/>
</dbReference>